<comment type="similarity">
    <text evidence="2">Belongs to the ZapA family. Type 1 subfamily.</text>
</comment>
<dbReference type="InterPro" id="IPR042233">
    <property type="entry name" value="Cell_div_ZapA_N"/>
</dbReference>
<evidence type="ECO:0000313" key="14">
    <source>
        <dbReference type="EMBL" id="RUO29102.1"/>
    </source>
</evidence>
<dbReference type="InterPro" id="IPR036192">
    <property type="entry name" value="Cell_div_ZapA-like_sf"/>
</dbReference>
<feature type="compositionally biased region" description="Polar residues" evidence="13">
    <location>
        <begin position="104"/>
        <end position="124"/>
    </location>
</feature>
<name>A0A432WCN3_9GAMM</name>
<comment type="subunit">
    <text evidence="10">Homodimer. Interacts with FtsZ.</text>
</comment>
<dbReference type="EMBL" id="PIPM01000013">
    <property type="protein sequence ID" value="RUO29102.1"/>
    <property type="molecule type" value="Genomic_DNA"/>
</dbReference>
<evidence type="ECO:0000256" key="12">
    <source>
        <dbReference type="SAM" id="Coils"/>
    </source>
</evidence>
<dbReference type="GO" id="GO:0000917">
    <property type="term" value="P:division septum assembly"/>
    <property type="evidence" value="ECO:0007669"/>
    <property type="project" value="UniProtKB-KW"/>
</dbReference>
<evidence type="ECO:0000256" key="7">
    <source>
        <dbReference type="ARBA" id="ARBA00023210"/>
    </source>
</evidence>
<keyword evidence="8" id="KW-0131">Cell cycle</keyword>
<comment type="caution">
    <text evidence="14">The sequence shown here is derived from an EMBL/GenBank/DDBJ whole genome shotgun (WGS) entry which is preliminary data.</text>
</comment>
<keyword evidence="6 12" id="KW-0175">Coiled coil</keyword>
<evidence type="ECO:0000256" key="3">
    <source>
        <dbReference type="ARBA" id="ARBA00015195"/>
    </source>
</evidence>
<dbReference type="GO" id="GO:0030428">
    <property type="term" value="C:cell septum"/>
    <property type="evidence" value="ECO:0007669"/>
    <property type="project" value="TreeGrafter"/>
</dbReference>
<dbReference type="Pfam" id="PF05164">
    <property type="entry name" value="ZapA"/>
    <property type="match status" value="1"/>
</dbReference>
<evidence type="ECO:0000256" key="6">
    <source>
        <dbReference type="ARBA" id="ARBA00023054"/>
    </source>
</evidence>
<feature type="coiled-coil region" evidence="12">
    <location>
        <begin position="69"/>
        <end position="96"/>
    </location>
</feature>
<dbReference type="PANTHER" id="PTHR34981">
    <property type="entry name" value="CELL DIVISION PROTEIN ZAPA"/>
    <property type="match status" value="1"/>
</dbReference>
<evidence type="ECO:0000256" key="2">
    <source>
        <dbReference type="ARBA" id="ARBA00010074"/>
    </source>
</evidence>
<proteinExistence type="inferred from homology"/>
<evidence type="ECO:0000256" key="9">
    <source>
        <dbReference type="ARBA" id="ARBA00024910"/>
    </source>
</evidence>
<evidence type="ECO:0000256" key="13">
    <source>
        <dbReference type="SAM" id="MobiDB-lite"/>
    </source>
</evidence>
<dbReference type="GO" id="GO:0032153">
    <property type="term" value="C:cell division site"/>
    <property type="evidence" value="ECO:0007669"/>
    <property type="project" value="TreeGrafter"/>
</dbReference>
<accession>A0A432WCN3</accession>
<organism evidence="14 15">
    <name type="scientific">Aliidiomarina sanyensis</name>
    <dbReference type="NCBI Taxonomy" id="1249555"/>
    <lineage>
        <taxon>Bacteria</taxon>
        <taxon>Pseudomonadati</taxon>
        <taxon>Pseudomonadota</taxon>
        <taxon>Gammaproteobacteria</taxon>
        <taxon>Alteromonadales</taxon>
        <taxon>Idiomarinaceae</taxon>
        <taxon>Aliidiomarina</taxon>
    </lineage>
</organism>
<dbReference type="PANTHER" id="PTHR34981:SF1">
    <property type="entry name" value="CELL DIVISION PROTEIN ZAPA"/>
    <property type="match status" value="1"/>
</dbReference>
<keyword evidence="5 14" id="KW-0132">Cell division</keyword>
<evidence type="ECO:0000256" key="5">
    <source>
        <dbReference type="ARBA" id="ARBA00022618"/>
    </source>
</evidence>
<dbReference type="GO" id="GO:0005829">
    <property type="term" value="C:cytosol"/>
    <property type="evidence" value="ECO:0007669"/>
    <property type="project" value="TreeGrafter"/>
</dbReference>
<evidence type="ECO:0000256" key="11">
    <source>
        <dbReference type="ARBA" id="ARBA00033158"/>
    </source>
</evidence>
<evidence type="ECO:0000256" key="1">
    <source>
        <dbReference type="ARBA" id="ARBA00004496"/>
    </source>
</evidence>
<gene>
    <name evidence="14" type="ORF">CWE11_10095</name>
</gene>
<keyword evidence="4" id="KW-0963">Cytoplasm</keyword>
<keyword evidence="7" id="KW-0717">Septation</keyword>
<sequence>MSSNVVDIKILDRSYRVMCPDGQETALREAAKQLDERMVETRTSTKLTNMEQIAIMAALNLCHEWISERATERKKIAALEDKISLLQATIEKAIGDPRSEIRQSVKTQAVTENSAENPSNSERE</sequence>
<dbReference type="GO" id="GO:0000921">
    <property type="term" value="P:septin ring assembly"/>
    <property type="evidence" value="ECO:0007669"/>
    <property type="project" value="TreeGrafter"/>
</dbReference>
<dbReference type="GO" id="GO:0043093">
    <property type="term" value="P:FtsZ-dependent cytokinesis"/>
    <property type="evidence" value="ECO:0007669"/>
    <property type="project" value="TreeGrafter"/>
</dbReference>
<evidence type="ECO:0000256" key="10">
    <source>
        <dbReference type="ARBA" id="ARBA00026068"/>
    </source>
</evidence>
<dbReference type="OrthoDB" id="5772359at2"/>
<dbReference type="Proteomes" id="UP000288405">
    <property type="component" value="Unassembled WGS sequence"/>
</dbReference>
<reference evidence="14 15" key="1">
    <citation type="journal article" date="2011" name="Front. Microbiol.">
        <title>Genomic signatures of strain selection and enhancement in Bacillus atrophaeus var. globigii, a historical biowarfare simulant.</title>
        <authorList>
            <person name="Gibbons H.S."/>
            <person name="Broomall S.M."/>
            <person name="McNew L.A."/>
            <person name="Daligault H."/>
            <person name="Chapman C."/>
            <person name="Bruce D."/>
            <person name="Karavis M."/>
            <person name="Krepps M."/>
            <person name="McGregor P.A."/>
            <person name="Hong C."/>
            <person name="Park K.H."/>
            <person name="Akmal A."/>
            <person name="Feldman A."/>
            <person name="Lin J.S."/>
            <person name="Chang W.E."/>
            <person name="Higgs B.W."/>
            <person name="Demirev P."/>
            <person name="Lindquist J."/>
            <person name="Liem A."/>
            <person name="Fochler E."/>
            <person name="Read T.D."/>
            <person name="Tapia R."/>
            <person name="Johnson S."/>
            <person name="Bishop-Lilly K.A."/>
            <person name="Detter C."/>
            <person name="Han C."/>
            <person name="Sozhamannan S."/>
            <person name="Rosenzweig C.N."/>
            <person name="Skowronski E.W."/>
        </authorList>
    </citation>
    <scope>NUCLEOTIDE SEQUENCE [LARGE SCALE GENOMIC DNA]</scope>
    <source>
        <strain evidence="14 15">GYP-17</strain>
    </source>
</reference>
<dbReference type="Gene3D" id="3.30.160.880">
    <property type="entry name" value="Cell division protein ZapA protomer, N-terminal domain"/>
    <property type="match status" value="1"/>
</dbReference>
<dbReference type="SUPFAM" id="SSF102829">
    <property type="entry name" value="Cell division protein ZapA-like"/>
    <property type="match status" value="1"/>
</dbReference>
<comment type="subcellular location">
    <subcellularLocation>
        <location evidence="1">Cytoplasm</location>
    </subcellularLocation>
</comment>
<evidence type="ECO:0000256" key="8">
    <source>
        <dbReference type="ARBA" id="ARBA00023306"/>
    </source>
</evidence>
<dbReference type="Gene3D" id="1.20.5.50">
    <property type="match status" value="1"/>
</dbReference>
<comment type="function">
    <text evidence="9">Activator of cell division through the inhibition of FtsZ GTPase activity, therefore promoting FtsZ assembly into bundles of protofilaments necessary for the formation of the division Z ring. It is recruited early at mid-cell but it is not essential for cell division.</text>
</comment>
<dbReference type="RefSeq" id="WP_126777498.1">
    <property type="nucleotide sequence ID" value="NZ_PIPM01000013.1"/>
</dbReference>
<protein>
    <recommendedName>
        <fullName evidence="3">Cell division protein ZapA</fullName>
    </recommendedName>
    <alternativeName>
        <fullName evidence="11">Z ring-associated protein ZapA</fullName>
    </alternativeName>
</protein>
<dbReference type="InterPro" id="IPR007838">
    <property type="entry name" value="Cell_div_ZapA-like"/>
</dbReference>
<evidence type="ECO:0000256" key="4">
    <source>
        <dbReference type="ARBA" id="ARBA00022490"/>
    </source>
</evidence>
<evidence type="ECO:0000313" key="15">
    <source>
        <dbReference type="Proteomes" id="UP000288405"/>
    </source>
</evidence>
<keyword evidence="15" id="KW-1185">Reference proteome</keyword>
<feature type="region of interest" description="Disordered" evidence="13">
    <location>
        <begin position="96"/>
        <end position="124"/>
    </location>
</feature>
<dbReference type="AlphaFoldDB" id="A0A432WCN3"/>